<dbReference type="OrthoDB" id="7987789at2759"/>
<accession>B3M630</accession>
<organism evidence="3 4">
    <name type="scientific">Drosophila ananassae</name>
    <name type="common">Fruit fly</name>
    <dbReference type="NCBI Taxonomy" id="7217"/>
    <lineage>
        <taxon>Eukaryota</taxon>
        <taxon>Metazoa</taxon>
        <taxon>Ecdysozoa</taxon>
        <taxon>Arthropoda</taxon>
        <taxon>Hexapoda</taxon>
        <taxon>Insecta</taxon>
        <taxon>Pterygota</taxon>
        <taxon>Neoptera</taxon>
        <taxon>Endopterygota</taxon>
        <taxon>Diptera</taxon>
        <taxon>Brachycera</taxon>
        <taxon>Muscomorpha</taxon>
        <taxon>Ephydroidea</taxon>
        <taxon>Drosophilidae</taxon>
        <taxon>Drosophila</taxon>
        <taxon>Sophophora</taxon>
    </lineage>
</organism>
<dbReference type="InParanoid" id="B3M630"/>
<evidence type="ECO:0000256" key="1">
    <source>
        <dbReference type="SAM" id="SignalP"/>
    </source>
</evidence>
<dbReference type="GeneID" id="6506401"/>
<evidence type="ECO:0000313" key="4">
    <source>
        <dbReference type="Proteomes" id="UP000007801"/>
    </source>
</evidence>
<dbReference type="HOGENOM" id="CLU_052563_0_0_1"/>
<dbReference type="GO" id="GO:0005576">
    <property type="term" value="C:extracellular region"/>
    <property type="evidence" value="ECO:0007669"/>
    <property type="project" value="InterPro"/>
</dbReference>
<feature type="signal peptide" evidence="1">
    <location>
        <begin position="1"/>
        <end position="20"/>
    </location>
</feature>
<dbReference type="AlphaFoldDB" id="B3M630"/>
<protein>
    <recommendedName>
        <fullName evidence="2">Chitin-binding type-2 domain-containing protein</fullName>
    </recommendedName>
</protein>
<evidence type="ECO:0000313" key="3">
    <source>
        <dbReference type="EMBL" id="EDV40746.1"/>
    </source>
</evidence>
<dbReference type="KEGG" id="dan:6506401"/>
<dbReference type="Proteomes" id="UP000007801">
    <property type="component" value="Unassembled WGS sequence"/>
</dbReference>
<feature type="domain" description="Chitin-binding type-2" evidence="2">
    <location>
        <begin position="177"/>
        <end position="247"/>
    </location>
</feature>
<evidence type="ECO:0000259" key="2">
    <source>
        <dbReference type="PROSITE" id="PS50940"/>
    </source>
</evidence>
<gene>
    <name evidence="3" type="primary">Dana\GF23762</name>
    <name evidence="3" type="synonym">dana_GLEANR_8538</name>
    <name evidence="3" type="ORF">GF23762</name>
</gene>
<dbReference type="InterPro" id="IPR002557">
    <property type="entry name" value="Chitin-bd_dom"/>
</dbReference>
<dbReference type="STRING" id="7217.B3M630"/>
<feature type="chain" id="PRO_5002792008" description="Chitin-binding type-2 domain-containing protein" evidence="1">
    <location>
        <begin position="21"/>
        <end position="247"/>
    </location>
</feature>
<dbReference type="GO" id="GO:0008061">
    <property type="term" value="F:chitin binding"/>
    <property type="evidence" value="ECO:0007669"/>
    <property type="project" value="InterPro"/>
</dbReference>
<dbReference type="OMA" id="ARCVDQK"/>
<proteinExistence type="predicted"/>
<reference evidence="3 4" key="1">
    <citation type="journal article" date="2007" name="Nature">
        <title>Evolution of genes and genomes on the Drosophila phylogeny.</title>
        <authorList>
            <consortium name="Drosophila 12 Genomes Consortium"/>
            <person name="Clark A.G."/>
            <person name="Eisen M.B."/>
            <person name="Smith D.R."/>
            <person name="Bergman C.M."/>
            <person name="Oliver B."/>
            <person name="Markow T.A."/>
            <person name="Kaufman T.C."/>
            <person name="Kellis M."/>
            <person name="Gelbart W."/>
            <person name="Iyer V.N."/>
            <person name="Pollard D.A."/>
            <person name="Sackton T.B."/>
            <person name="Larracuente A.M."/>
            <person name="Singh N.D."/>
            <person name="Abad J.P."/>
            <person name="Abt D.N."/>
            <person name="Adryan B."/>
            <person name="Aguade M."/>
            <person name="Akashi H."/>
            <person name="Anderson W.W."/>
            <person name="Aquadro C.F."/>
            <person name="Ardell D.H."/>
            <person name="Arguello R."/>
            <person name="Artieri C.G."/>
            <person name="Barbash D.A."/>
            <person name="Barker D."/>
            <person name="Barsanti P."/>
            <person name="Batterham P."/>
            <person name="Batzoglou S."/>
            <person name="Begun D."/>
            <person name="Bhutkar A."/>
            <person name="Blanco E."/>
            <person name="Bosak S.A."/>
            <person name="Bradley R.K."/>
            <person name="Brand A.D."/>
            <person name="Brent M.R."/>
            <person name="Brooks A.N."/>
            <person name="Brown R.H."/>
            <person name="Butlin R.K."/>
            <person name="Caggese C."/>
            <person name="Calvi B.R."/>
            <person name="Bernardo de Carvalho A."/>
            <person name="Caspi A."/>
            <person name="Castrezana S."/>
            <person name="Celniker S.E."/>
            <person name="Chang J.L."/>
            <person name="Chapple C."/>
            <person name="Chatterji S."/>
            <person name="Chinwalla A."/>
            <person name="Civetta A."/>
            <person name="Clifton S.W."/>
            <person name="Comeron J.M."/>
            <person name="Costello J.C."/>
            <person name="Coyne J.A."/>
            <person name="Daub J."/>
            <person name="David R.G."/>
            <person name="Delcher A.L."/>
            <person name="Delehaunty K."/>
            <person name="Do C.B."/>
            <person name="Ebling H."/>
            <person name="Edwards K."/>
            <person name="Eickbush T."/>
            <person name="Evans J.D."/>
            <person name="Filipski A."/>
            <person name="Findeiss S."/>
            <person name="Freyhult E."/>
            <person name="Fulton L."/>
            <person name="Fulton R."/>
            <person name="Garcia A.C."/>
            <person name="Gardiner A."/>
            <person name="Garfield D.A."/>
            <person name="Garvin B.E."/>
            <person name="Gibson G."/>
            <person name="Gilbert D."/>
            <person name="Gnerre S."/>
            <person name="Godfrey J."/>
            <person name="Good R."/>
            <person name="Gotea V."/>
            <person name="Gravely B."/>
            <person name="Greenberg A.J."/>
            <person name="Griffiths-Jones S."/>
            <person name="Gross S."/>
            <person name="Guigo R."/>
            <person name="Gustafson E.A."/>
            <person name="Haerty W."/>
            <person name="Hahn M.W."/>
            <person name="Halligan D.L."/>
            <person name="Halpern A.L."/>
            <person name="Halter G.M."/>
            <person name="Han M.V."/>
            <person name="Heger A."/>
            <person name="Hillier L."/>
            <person name="Hinrichs A.S."/>
            <person name="Holmes I."/>
            <person name="Hoskins R.A."/>
            <person name="Hubisz M.J."/>
            <person name="Hultmark D."/>
            <person name="Huntley M.A."/>
            <person name="Jaffe D.B."/>
            <person name="Jagadeeshan S."/>
            <person name="Jeck W.R."/>
            <person name="Johnson J."/>
            <person name="Jones C.D."/>
            <person name="Jordan W.C."/>
            <person name="Karpen G.H."/>
            <person name="Kataoka E."/>
            <person name="Keightley P.D."/>
            <person name="Kheradpour P."/>
            <person name="Kirkness E.F."/>
            <person name="Koerich L.B."/>
            <person name="Kristiansen K."/>
            <person name="Kudrna D."/>
            <person name="Kulathinal R.J."/>
            <person name="Kumar S."/>
            <person name="Kwok R."/>
            <person name="Lander E."/>
            <person name="Langley C.H."/>
            <person name="Lapoint R."/>
            <person name="Lazzaro B.P."/>
            <person name="Lee S.J."/>
            <person name="Levesque L."/>
            <person name="Li R."/>
            <person name="Lin C.F."/>
            <person name="Lin M.F."/>
            <person name="Lindblad-Toh K."/>
            <person name="Llopart A."/>
            <person name="Long M."/>
            <person name="Low L."/>
            <person name="Lozovsky E."/>
            <person name="Lu J."/>
            <person name="Luo M."/>
            <person name="Machado C.A."/>
            <person name="Makalowski W."/>
            <person name="Marzo M."/>
            <person name="Matsuda M."/>
            <person name="Matzkin L."/>
            <person name="McAllister B."/>
            <person name="McBride C.S."/>
            <person name="McKernan B."/>
            <person name="McKernan K."/>
            <person name="Mendez-Lago M."/>
            <person name="Minx P."/>
            <person name="Mollenhauer M.U."/>
            <person name="Montooth K."/>
            <person name="Mount S.M."/>
            <person name="Mu X."/>
            <person name="Myers E."/>
            <person name="Negre B."/>
            <person name="Newfeld S."/>
            <person name="Nielsen R."/>
            <person name="Noor M.A."/>
            <person name="O'Grady P."/>
            <person name="Pachter L."/>
            <person name="Papaceit M."/>
            <person name="Parisi M.J."/>
            <person name="Parisi M."/>
            <person name="Parts L."/>
            <person name="Pedersen J.S."/>
            <person name="Pesole G."/>
            <person name="Phillippy A.M."/>
            <person name="Ponting C.P."/>
            <person name="Pop M."/>
            <person name="Porcelli D."/>
            <person name="Powell J.R."/>
            <person name="Prohaska S."/>
            <person name="Pruitt K."/>
            <person name="Puig M."/>
            <person name="Quesneville H."/>
            <person name="Ram K.R."/>
            <person name="Rand D."/>
            <person name="Rasmussen M.D."/>
            <person name="Reed L.K."/>
            <person name="Reenan R."/>
            <person name="Reily A."/>
            <person name="Remington K.A."/>
            <person name="Rieger T.T."/>
            <person name="Ritchie M.G."/>
            <person name="Robin C."/>
            <person name="Rogers Y.H."/>
            <person name="Rohde C."/>
            <person name="Rozas J."/>
            <person name="Rubenfield M.J."/>
            <person name="Ruiz A."/>
            <person name="Russo S."/>
            <person name="Salzberg S.L."/>
            <person name="Sanchez-Gracia A."/>
            <person name="Saranga D.J."/>
            <person name="Sato H."/>
            <person name="Schaeffer S.W."/>
            <person name="Schatz M.C."/>
            <person name="Schlenke T."/>
            <person name="Schwartz R."/>
            <person name="Segarra C."/>
            <person name="Singh R.S."/>
            <person name="Sirot L."/>
            <person name="Sirota M."/>
            <person name="Sisneros N.B."/>
            <person name="Smith C.D."/>
            <person name="Smith T.F."/>
            <person name="Spieth J."/>
            <person name="Stage D.E."/>
            <person name="Stark A."/>
            <person name="Stephan W."/>
            <person name="Strausberg R.L."/>
            <person name="Strempel S."/>
            <person name="Sturgill D."/>
            <person name="Sutton G."/>
            <person name="Sutton G.G."/>
            <person name="Tao W."/>
            <person name="Teichmann S."/>
            <person name="Tobari Y.N."/>
            <person name="Tomimura Y."/>
            <person name="Tsolas J.M."/>
            <person name="Valente V.L."/>
            <person name="Venter E."/>
            <person name="Venter J.C."/>
            <person name="Vicario S."/>
            <person name="Vieira F.G."/>
            <person name="Vilella A.J."/>
            <person name="Villasante A."/>
            <person name="Walenz B."/>
            <person name="Wang J."/>
            <person name="Wasserman M."/>
            <person name="Watts T."/>
            <person name="Wilson D."/>
            <person name="Wilson R.K."/>
            <person name="Wing R.A."/>
            <person name="Wolfner M.F."/>
            <person name="Wong A."/>
            <person name="Wong G.K."/>
            <person name="Wu C.I."/>
            <person name="Wu G."/>
            <person name="Yamamoto D."/>
            <person name="Yang H.P."/>
            <person name="Yang S.P."/>
            <person name="Yorke J.A."/>
            <person name="Yoshida K."/>
            <person name="Zdobnov E."/>
            <person name="Zhang P."/>
            <person name="Zhang Y."/>
            <person name="Zimin A.V."/>
            <person name="Baldwin J."/>
            <person name="Abdouelleil A."/>
            <person name="Abdulkadir J."/>
            <person name="Abebe A."/>
            <person name="Abera B."/>
            <person name="Abreu J."/>
            <person name="Acer S.C."/>
            <person name="Aftuck L."/>
            <person name="Alexander A."/>
            <person name="An P."/>
            <person name="Anderson E."/>
            <person name="Anderson S."/>
            <person name="Arachi H."/>
            <person name="Azer M."/>
            <person name="Bachantsang P."/>
            <person name="Barry A."/>
            <person name="Bayul T."/>
            <person name="Berlin A."/>
            <person name="Bessette D."/>
            <person name="Bloom T."/>
            <person name="Blye J."/>
            <person name="Boguslavskiy L."/>
            <person name="Bonnet C."/>
            <person name="Boukhgalter B."/>
            <person name="Bourzgui I."/>
            <person name="Brown A."/>
            <person name="Cahill P."/>
            <person name="Channer S."/>
            <person name="Cheshatsang Y."/>
            <person name="Chuda L."/>
            <person name="Citroen M."/>
            <person name="Collymore A."/>
            <person name="Cooke P."/>
            <person name="Costello M."/>
            <person name="D'Aco K."/>
            <person name="Daza R."/>
            <person name="De Haan G."/>
            <person name="DeGray S."/>
            <person name="DeMaso C."/>
            <person name="Dhargay N."/>
            <person name="Dooley K."/>
            <person name="Dooley E."/>
            <person name="Doricent M."/>
            <person name="Dorje P."/>
            <person name="Dorjee K."/>
            <person name="Dupes A."/>
            <person name="Elong R."/>
            <person name="Falk J."/>
            <person name="Farina A."/>
            <person name="Faro S."/>
            <person name="Ferguson D."/>
            <person name="Fisher S."/>
            <person name="Foley C.D."/>
            <person name="Franke A."/>
            <person name="Friedrich D."/>
            <person name="Gadbois L."/>
            <person name="Gearin G."/>
            <person name="Gearin C.R."/>
            <person name="Giannoukos G."/>
            <person name="Goode T."/>
            <person name="Graham J."/>
            <person name="Grandbois E."/>
            <person name="Grewal S."/>
            <person name="Gyaltsen K."/>
            <person name="Hafez N."/>
            <person name="Hagos B."/>
            <person name="Hall J."/>
            <person name="Henson C."/>
            <person name="Hollinger A."/>
            <person name="Honan T."/>
            <person name="Huard M.D."/>
            <person name="Hughes L."/>
            <person name="Hurhula B."/>
            <person name="Husby M.E."/>
            <person name="Kamat A."/>
            <person name="Kanga B."/>
            <person name="Kashin S."/>
            <person name="Khazanovich D."/>
            <person name="Kisner P."/>
            <person name="Lance K."/>
            <person name="Lara M."/>
            <person name="Lee W."/>
            <person name="Lennon N."/>
            <person name="Letendre F."/>
            <person name="LeVine R."/>
            <person name="Lipovsky A."/>
            <person name="Liu X."/>
            <person name="Liu J."/>
            <person name="Liu S."/>
            <person name="Lokyitsang T."/>
            <person name="Lokyitsang Y."/>
            <person name="Lubonja R."/>
            <person name="Lui A."/>
            <person name="MacDonald P."/>
            <person name="Magnisalis V."/>
            <person name="Maru K."/>
            <person name="Matthews C."/>
            <person name="McCusker W."/>
            <person name="McDonough S."/>
            <person name="Mehta T."/>
            <person name="Meldrim J."/>
            <person name="Meneus L."/>
            <person name="Mihai O."/>
            <person name="Mihalev A."/>
            <person name="Mihova T."/>
            <person name="Mittelman R."/>
            <person name="Mlenga V."/>
            <person name="Montmayeur A."/>
            <person name="Mulrain L."/>
            <person name="Navidi A."/>
            <person name="Naylor J."/>
            <person name="Negash T."/>
            <person name="Nguyen T."/>
            <person name="Nguyen N."/>
            <person name="Nicol R."/>
            <person name="Norbu C."/>
            <person name="Norbu N."/>
            <person name="Novod N."/>
            <person name="O'Neill B."/>
            <person name="Osman S."/>
            <person name="Markiewicz E."/>
            <person name="Oyono O.L."/>
            <person name="Patti C."/>
            <person name="Phunkhang P."/>
            <person name="Pierre F."/>
            <person name="Priest M."/>
            <person name="Raghuraman S."/>
            <person name="Rege F."/>
            <person name="Reyes R."/>
            <person name="Rise C."/>
            <person name="Rogov P."/>
            <person name="Ross K."/>
            <person name="Ryan E."/>
            <person name="Settipalli S."/>
            <person name="Shea T."/>
            <person name="Sherpa N."/>
            <person name="Shi L."/>
            <person name="Shih D."/>
            <person name="Sparrow T."/>
            <person name="Spaulding J."/>
            <person name="Stalker J."/>
            <person name="Stange-Thomann N."/>
            <person name="Stavropoulos S."/>
            <person name="Stone C."/>
            <person name="Strader C."/>
            <person name="Tesfaye S."/>
            <person name="Thomson T."/>
            <person name="Thoulutsang Y."/>
            <person name="Thoulutsang D."/>
            <person name="Topham K."/>
            <person name="Topping I."/>
            <person name="Tsamla T."/>
            <person name="Vassiliev H."/>
            <person name="Vo A."/>
            <person name="Wangchuk T."/>
            <person name="Wangdi T."/>
            <person name="Weiand M."/>
            <person name="Wilkinson J."/>
            <person name="Wilson A."/>
            <person name="Yadav S."/>
            <person name="Young G."/>
            <person name="Yu Q."/>
            <person name="Zembek L."/>
            <person name="Zhong D."/>
            <person name="Zimmer A."/>
            <person name="Zwirko Z."/>
            <person name="Jaffe D.B."/>
            <person name="Alvarez P."/>
            <person name="Brockman W."/>
            <person name="Butler J."/>
            <person name="Chin C."/>
            <person name="Gnerre S."/>
            <person name="Grabherr M."/>
            <person name="Kleber M."/>
            <person name="Mauceli E."/>
            <person name="MacCallum I."/>
        </authorList>
    </citation>
    <scope>NUCLEOTIDE SEQUENCE [LARGE SCALE GENOMIC DNA]</scope>
    <source>
        <strain evidence="4">Tucson 14024-0371.13</strain>
    </source>
</reference>
<dbReference type="PROSITE" id="PS50940">
    <property type="entry name" value="CHIT_BIND_II"/>
    <property type="match status" value="1"/>
</dbReference>
<name>B3M630_DROAN</name>
<dbReference type="PhylomeDB" id="B3M630"/>
<dbReference type="EMBL" id="CH902618">
    <property type="protein sequence ID" value="EDV40746.1"/>
    <property type="molecule type" value="Genomic_DNA"/>
</dbReference>
<keyword evidence="4" id="KW-1185">Reference proteome</keyword>
<sequence length="247" mass="26080">MERILILCILVACGLVSAMAQECQVCQAANDVYCHNKTSYQYCMSGDVFGGVQTCPEGTVCSNTDDVCVANADLSATILDVCADTSCGGCNINTGKYACVSRTQYARCTSQSEIGAVFSCPEDEICIFGALAAYKSICVPACAADFVNMKSTCTNTDYATTTTTAAPTTTPSTTDLQSACSSAATTTSSSYFYTRYTTDTTCGSYIYCETVSGSTVTWKTVFFVCPSGKPYYDSATSRCVATKPSNC</sequence>
<dbReference type="eggNOG" id="ENOG502QQKC">
    <property type="taxonomic scope" value="Eukaryota"/>
</dbReference>
<keyword evidence="1" id="KW-0732">Signal</keyword>